<dbReference type="PANTHER" id="PTHR31424:SF3">
    <property type="entry name" value="RING-TYPE DOMAIN-CONTAINING PROTEIN"/>
    <property type="match status" value="1"/>
</dbReference>
<keyword evidence="1" id="KW-1185">Reference proteome</keyword>
<protein>
    <submittedName>
        <fullName evidence="2">Uncharacterized protein LOC136080916</fullName>
    </submittedName>
</protein>
<proteinExistence type="predicted"/>
<dbReference type="GeneID" id="136080916"/>
<dbReference type="PANTHER" id="PTHR31424">
    <property type="entry name" value="PROTEIN CBG23806"/>
    <property type="match status" value="1"/>
</dbReference>
<accession>A0ABM4BYR8</accession>
<sequence length="697" mass="79576">MPKHAKEHSDFVKKFCICCFRKGTDLRPINNPETTYLNLNKKKNDYSNLIKTIFWKDYSADNPDLPTMLCSKCRKKLAGTDPFFIMRPCYEDLNTRVIRGKKCECFICENGRKSKMEKILAPMVDCVSGKLVYQGAEDVSNKPVERLVCQHCYAQVGQGIPHPCMKLERQKNLTAIVKSTSPTTQEKVLSSSTKDFSTNDSENTLVLKTFGPKQLIVSFGKTEVKKPFFSLDKLNKLQLKLHSSNHNMIEVARFLRSEAGRKSVESGFNIKLIENNEIIGNLFNRDKLPLLLKLKESEELVEKDTPIVYCNDIEELVAMVLHHRSQETNDVDIKLGVDGGQGFLKVTLSITLKPELKNNKIPENLSKSDGYACKDFKDSSVHKTIILAILISLNEKYHNLRLILDKLNISSLDYTVSEDLKILLQMVGKQTATSKHPCPYCMKSSPDFQKANHYTLESLCTLYDQWMADGANLKKAKKYTNVVNSPLLTGNKNKKVLELVNIPGLHILLGVVDKILKEIEKNLFENKECGLQIVNQYLSKINICRVSYQGQHRLEGNACHKLLKNIDSFELFFQEFSLGVSAAKYIKVLRDFEKIVHGCFGKSLSSTYVKDLEEFSTSYRNLRATIPLKVHIIEQHVIEFINMKGGVFGLGYWTEQALKSIHQDFNQFWRMRKVGEHSPNYIEVLKNAVVAYNYKHI</sequence>
<organism evidence="1 2">
    <name type="scientific">Hydra vulgaris</name>
    <name type="common">Hydra</name>
    <name type="synonym">Hydra attenuata</name>
    <dbReference type="NCBI Taxonomy" id="6087"/>
    <lineage>
        <taxon>Eukaryota</taxon>
        <taxon>Metazoa</taxon>
        <taxon>Cnidaria</taxon>
        <taxon>Hydrozoa</taxon>
        <taxon>Hydroidolina</taxon>
        <taxon>Anthoathecata</taxon>
        <taxon>Aplanulata</taxon>
        <taxon>Hydridae</taxon>
        <taxon>Hydra</taxon>
    </lineage>
</organism>
<dbReference type="RefSeq" id="XP_065654371.1">
    <property type="nucleotide sequence ID" value="XM_065798299.1"/>
</dbReference>
<dbReference type="Proteomes" id="UP001652625">
    <property type="component" value="Chromosome 06"/>
</dbReference>
<gene>
    <name evidence="2" type="primary">LOC136080916</name>
</gene>
<evidence type="ECO:0000313" key="2">
    <source>
        <dbReference type="RefSeq" id="XP_065654371.1"/>
    </source>
</evidence>
<evidence type="ECO:0000313" key="1">
    <source>
        <dbReference type="Proteomes" id="UP001652625"/>
    </source>
</evidence>
<reference evidence="2" key="1">
    <citation type="submission" date="2025-08" db="UniProtKB">
        <authorList>
            <consortium name="RefSeq"/>
        </authorList>
    </citation>
    <scope>IDENTIFICATION</scope>
</reference>
<name>A0ABM4BYR8_HYDVU</name>